<evidence type="ECO:0000256" key="2">
    <source>
        <dbReference type="ARBA" id="ARBA00008664"/>
    </source>
</evidence>
<dbReference type="InterPro" id="IPR051406">
    <property type="entry name" value="PLD_domain"/>
</dbReference>
<name>A0A7W7BQ83_9MICO</name>
<keyword evidence="5" id="KW-0442">Lipid degradation</keyword>
<dbReference type="Pfam" id="PF13091">
    <property type="entry name" value="PLDc_2"/>
    <property type="match status" value="1"/>
</dbReference>
<reference evidence="8 9" key="1">
    <citation type="submission" date="2020-08" db="EMBL/GenBank/DDBJ databases">
        <title>Sequencing the genomes of 1000 actinobacteria strains.</title>
        <authorList>
            <person name="Klenk H.-P."/>
        </authorList>
    </citation>
    <scope>NUCLEOTIDE SEQUENCE [LARGE SCALE GENOMIC DNA]</scope>
    <source>
        <strain evidence="8 9">DSM 24947</strain>
    </source>
</reference>
<evidence type="ECO:0000256" key="5">
    <source>
        <dbReference type="ARBA" id="ARBA00022963"/>
    </source>
</evidence>
<dbReference type="InterPro" id="IPR047955">
    <property type="entry name" value="DrmC-like"/>
</dbReference>
<dbReference type="GO" id="GO:0006793">
    <property type="term" value="P:phosphorus metabolic process"/>
    <property type="evidence" value="ECO:0007669"/>
    <property type="project" value="UniProtKB-ARBA"/>
</dbReference>
<comment type="caution">
    <text evidence="8">The sequence shown here is derived from an EMBL/GenBank/DDBJ whole genome shotgun (WGS) entry which is preliminary data.</text>
</comment>
<dbReference type="PANTHER" id="PTHR43856:SF1">
    <property type="entry name" value="MITOCHONDRIAL CARDIOLIPIN HYDROLASE"/>
    <property type="match status" value="1"/>
</dbReference>
<dbReference type="InterPro" id="IPR001736">
    <property type="entry name" value="PLipase_D/transphosphatidylase"/>
</dbReference>
<evidence type="ECO:0000313" key="8">
    <source>
        <dbReference type="EMBL" id="MBB4665733.1"/>
    </source>
</evidence>
<dbReference type="SUPFAM" id="SSF56024">
    <property type="entry name" value="Phospholipase D/nuclease"/>
    <property type="match status" value="1"/>
</dbReference>
<comment type="catalytic activity">
    <reaction evidence="1">
        <text>a 1,2-diacyl-sn-glycero-3-phosphocholine + H2O = a 1,2-diacyl-sn-glycero-3-phosphate + choline + H(+)</text>
        <dbReference type="Rhea" id="RHEA:14445"/>
        <dbReference type="ChEBI" id="CHEBI:15354"/>
        <dbReference type="ChEBI" id="CHEBI:15377"/>
        <dbReference type="ChEBI" id="CHEBI:15378"/>
        <dbReference type="ChEBI" id="CHEBI:57643"/>
        <dbReference type="ChEBI" id="CHEBI:58608"/>
        <dbReference type="EC" id="3.1.4.4"/>
    </reaction>
</comment>
<dbReference type="PANTHER" id="PTHR43856">
    <property type="entry name" value="CARDIOLIPIN HYDROLASE"/>
    <property type="match status" value="1"/>
</dbReference>
<protein>
    <recommendedName>
        <fullName evidence="3">phospholipase D</fullName>
        <ecNumber evidence="3">3.1.4.4</ecNumber>
    </recommendedName>
</protein>
<proteinExistence type="inferred from homology"/>
<dbReference type="Gene3D" id="3.30.870.10">
    <property type="entry name" value="Endonuclease Chain A"/>
    <property type="match status" value="1"/>
</dbReference>
<dbReference type="EMBL" id="JACHMD010000001">
    <property type="protein sequence ID" value="MBB4665733.1"/>
    <property type="molecule type" value="Genomic_DNA"/>
</dbReference>
<dbReference type="PROSITE" id="PS50035">
    <property type="entry name" value="PLD"/>
    <property type="match status" value="1"/>
</dbReference>
<dbReference type="NCBIfam" id="NF038319">
    <property type="entry name" value="DISARM_DrmC_I"/>
    <property type="match status" value="1"/>
</dbReference>
<keyword evidence="9" id="KW-1185">Reference proteome</keyword>
<dbReference type="RefSeq" id="WP_184214648.1">
    <property type="nucleotide sequence ID" value="NZ_JACHMD010000001.1"/>
</dbReference>
<dbReference type="GO" id="GO:0016042">
    <property type="term" value="P:lipid catabolic process"/>
    <property type="evidence" value="ECO:0007669"/>
    <property type="project" value="UniProtKB-KW"/>
</dbReference>
<organism evidence="8 9">
    <name type="scientific">Microbacterium marinum</name>
    <dbReference type="NCBI Taxonomy" id="421115"/>
    <lineage>
        <taxon>Bacteria</taxon>
        <taxon>Bacillati</taxon>
        <taxon>Actinomycetota</taxon>
        <taxon>Actinomycetes</taxon>
        <taxon>Micrococcales</taxon>
        <taxon>Microbacteriaceae</taxon>
        <taxon>Microbacterium</taxon>
    </lineage>
</organism>
<comment type="similarity">
    <text evidence="2">Belongs to the phospholipase D family.</text>
</comment>
<keyword evidence="4" id="KW-0378">Hydrolase</keyword>
<feature type="domain" description="PLD phosphodiesterase" evidence="7">
    <location>
        <begin position="172"/>
        <end position="199"/>
    </location>
</feature>
<accession>A0A7W7BQ83</accession>
<evidence type="ECO:0000256" key="3">
    <source>
        <dbReference type="ARBA" id="ARBA00012027"/>
    </source>
</evidence>
<evidence type="ECO:0000256" key="6">
    <source>
        <dbReference type="ARBA" id="ARBA00023098"/>
    </source>
</evidence>
<evidence type="ECO:0000313" key="9">
    <source>
        <dbReference type="Proteomes" id="UP000573729"/>
    </source>
</evidence>
<dbReference type="InterPro" id="IPR025202">
    <property type="entry name" value="PLD-like_dom"/>
</dbReference>
<dbReference type="Proteomes" id="UP000573729">
    <property type="component" value="Unassembled WGS sequence"/>
</dbReference>
<evidence type="ECO:0000256" key="4">
    <source>
        <dbReference type="ARBA" id="ARBA00022801"/>
    </source>
</evidence>
<dbReference type="GO" id="GO:0004630">
    <property type="term" value="F:phospholipase D activity"/>
    <property type="evidence" value="ECO:0007669"/>
    <property type="project" value="UniProtKB-EC"/>
</dbReference>
<dbReference type="GO" id="GO:0016891">
    <property type="term" value="F:RNA endonuclease activity producing 5'-phosphomonoesters, hydrolytic mechanism"/>
    <property type="evidence" value="ECO:0007669"/>
    <property type="project" value="TreeGrafter"/>
</dbReference>
<gene>
    <name evidence="8" type="ORF">BKA24_000442</name>
</gene>
<dbReference type="AlphaFoldDB" id="A0A7W7BQ83"/>
<dbReference type="EC" id="3.1.4.4" evidence="3"/>
<evidence type="ECO:0000256" key="1">
    <source>
        <dbReference type="ARBA" id="ARBA00000798"/>
    </source>
</evidence>
<keyword evidence="6" id="KW-0443">Lipid metabolism</keyword>
<evidence type="ECO:0000259" key="7">
    <source>
        <dbReference type="PROSITE" id="PS50035"/>
    </source>
</evidence>
<sequence length="236" mass="25452">MASDPLNQLGSFLTATEAERLALQFELGTPVSVAVREIAISRRDQAKELLAACGFEPGARERSVSVLRAIAGAKTVLRELVPVWTMPGNEANTGRLTSEFHRIVGSARQSVTAATYNFQDTSRMWTTLKAASEQPGVVVTVYVDAAVADATTIKVQLPQATVYRSAVLPNGKLVVSHAKFIVVDHELLLITSANFSYSAENRNVEFGILVRDSALATSVEAMMTSKHGSLYELINA</sequence>